<dbReference type="Pfam" id="PF16876">
    <property type="entry name" value="Lipin_mid"/>
    <property type="match status" value="1"/>
</dbReference>
<feature type="compositionally biased region" description="Basic residues" evidence="6">
    <location>
        <begin position="252"/>
        <end position="268"/>
    </location>
</feature>
<dbReference type="PANTHER" id="PTHR12181:SF12">
    <property type="entry name" value="PHOSPHATIDATE PHOSPHATASE"/>
    <property type="match status" value="1"/>
</dbReference>
<evidence type="ECO:0000256" key="2">
    <source>
        <dbReference type="ARBA" id="ARBA00001946"/>
    </source>
</evidence>
<dbReference type="InterPro" id="IPR013209">
    <property type="entry name" value="LNS2"/>
</dbReference>
<dbReference type="RefSeq" id="XP_025833352.1">
    <property type="nucleotide sequence ID" value="XM_025977567.1"/>
</dbReference>
<dbReference type="GO" id="GO:0045944">
    <property type="term" value="P:positive regulation of transcription by RNA polymerase II"/>
    <property type="evidence" value="ECO:0007669"/>
    <property type="project" value="TreeGrafter"/>
</dbReference>
<feature type="region of interest" description="Disordered" evidence="6">
    <location>
        <begin position="478"/>
        <end position="515"/>
    </location>
</feature>
<evidence type="ECO:0000313" key="11">
    <source>
        <dbReference type="RefSeq" id="XP_025833351.1"/>
    </source>
</evidence>
<evidence type="ECO:0000256" key="5">
    <source>
        <dbReference type="ARBA" id="ARBA00022801"/>
    </source>
</evidence>
<evidence type="ECO:0000256" key="1">
    <source>
        <dbReference type="ARBA" id="ARBA00001180"/>
    </source>
</evidence>
<dbReference type="KEGG" id="apln:112905356"/>
<dbReference type="RefSeq" id="XP_025833351.1">
    <property type="nucleotide sequence ID" value="XM_025977566.1"/>
</dbReference>
<keyword evidence="7" id="KW-0472">Membrane</keyword>
<dbReference type="SMART" id="SM00775">
    <property type="entry name" value="LNS2"/>
    <property type="match status" value="1"/>
</dbReference>
<dbReference type="CTD" id="35790"/>
<dbReference type="GO" id="GO:0009062">
    <property type="term" value="P:fatty acid catabolic process"/>
    <property type="evidence" value="ECO:0007669"/>
    <property type="project" value="TreeGrafter"/>
</dbReference>
<feature type="region of interest" description="Disordered" evidence="6">
    <location>
        <begin position="684"/>
        <end position="705"/>
    </location>
</feature>
<organism evidence="9 10">
    <name type="scientific">Agrilus planipennis</name>
    <name type="common">Emerald ash borer</name>
    <name type="synonym">Agrilus marcopoli</name>
    <dbReference type="NCBI Taxonomy" id="224129"/>
    <lineage>
        <taxon>Eukaryota</taxon>
        <taxon>Metazoa</taxon>
        <taxon>Ecdysozoa</taxon>
        <taxon>Arthropoda</taxon>
        <taxon>Hexapoda</taxon>
        <taxon>Insecta</taxon>
        <taxon>Pterygota</taxon>
        <taxon>Neoptera</taxon>
        <taxon>Endopterygota</taxon>
        <taxon>Coleoptera</taxon>
        <taxon>Polyphaga</taxon>
        <taxon>Elateriformia</taxon>
        <taxon>Buprestoidea</taxon>
        <taxon>Buprestidae</taxon>
        <taxon>Agrilinae</taxon>
        <taxon>Agrilus</taxon>
    </lineage>
</organism>
<name>A0A7F5RBM4_AGRPL</name>
<evidence type="ECO:0000313" key="9">
    <source>
        <dbReference type="Proteomes" id="UP000192223"/>
    </source>
</evidence>
<feature type="transmembrane region" description="Helical" evidence="7">
    <location>
        <begin position="928"/>
        <end position="952"/>
    </location>
</feature>
<dbReference type="GO" id="GO:0019432">
    <property type="term" value="P:triglyceride biosynthetic process"/>
    <property type="evidence" value="ECO:0007669"/>
    <property type="project" value="TreeGrafter"/>
</dbReference>
<sequence>MHGMTYIGKVISNFKDFYNDINGATLTGAIDVVVVEQPDGTYTCSPFHVRFGKIGVLRSKEKIVDIEINGEPVDIHMKLGESGEAFFVEEVLDSDTDEIPDHLATSPIPESELEKVYKAKSLRRNSSDLGYQAPKIYENEVNDYTRRRFTADNGAIQTTRELEFIKRQINLGNIELKNSAEDVTISLQASKLSCENLNKNTNTSETIFRMDSLDMEEIHSVTAPKITNVPPVPVVSKTPEKPEITTTDNKSSRKKRRKKASIKKKHSNIKPSNTSCDTSREGDTIQDGTGTGTGTGTDGKTYDSTTDRSSLDSNISEPELKDVDEGSFTKSLKAESEPESVNHSSRKLLDPDFHFFSDTELTTGINDSRPLSPVNVESVLSDTEFEVKNRKDDDKDNEGQSWGWGEFPSSKIPTSSPLTDEHTKSQHQSMLSSVFSFMKHQRKSSNNDGIYLADLSSGSIKPEVAALYLSDVGTSKKPTDADMDCESGNGPSLPQSPNSGEQCKSIDSDYEDQSKGEKNFLDDVSISLCGWDPEPTEDQFIKYLVPFSDLCNNPQLLESPKIVIRIQNKYLNWKVAAPILVTYFIYRRPLPQSTIDQLCGLHMPSSHQHEEQSQQSLEKEKQSKQEQQQSGYSWWSWRRSRKSRETTPSLENTINTVIEGEASKIMGSKDECVETVKETYMEDLKDSEKDDVKSEDNKTLDSHSSKSEKFDKCRKTLRLSSEQIKKLNLRDDLNEIVFSVTTAYQGTTRCMCHLYKWKWDDKIVVSDIDGTITKSDVLGHILPIVGKDWAQSGVAQLFNKIKNNGYKLMYLSARAIGQARITRDYLRSICQDDNFMPDGPVLLNPTSLLTAFHREVIEKKPEQFKIACMSDIRQLFPSDADPFYAGYGNKINDVWAYRAVGIPIVRIFTINPKGELRHELTQTFQSRYVTFILSVSNVHLVLVLIFISCLVLKVSNNKGFEVFYGCYVNEWVVDFLKNWALLENREVDC</sequence>
<reference evidence="10 11" key="1">
    <citation type="submission" date="2025-04" db="UniProtKB">
        <authorList>
            <consortium name="RefSeq"/>
        </authorList>
    </citation>
    <scope>IDENTIFICATION</scope>
    <source>
        <tissue evidence="10 11">Entire body</tissue>
    </source>
</reference>
<dbReference type="RefSeq" id="XP_025833350.1">
    <property type="nucleotide sequence ID" value="XM_025977565.1"/>
</dbReference>
<evidence type="ECO:0000256" key="4">
    <source>
        <dbReference type="ARBA" id="ARBA00012638"/>
    </source>
</evidence>
<proteinExistence type="inferred from homology"/>
<evidence type="ECO:0000259" key="8">
    <source>
        <dbReference type="SMART" id="SM00775"/>
    </source>
</evidence>
<evidence type="ECO:0000256" key="7">
    <source>
        <dbReference type="SAM" id="Phobius"/>
    </source>
</evidence>
<comment type="cofactor">
    <cofactor evidence="2">
        <name>Mg(2+)</name>
        <dbReference type="ChEBI" id="CHEBI:18420"/>
    </cofactor>
</comment>
<dbReference type="PANTHER" id="PTHR12181">
    <property type="entry name" value="LIPIN"/>
    <property type="match status" value="1"/>
</dbReference>
<feature type="compositionally biased region" description="Polar residues" evidence="6">
    <location>
        <begin position="489"/>
        <end position="502"/>
    </location>
</feature>
<feature type="region of interest" description="Disordered" evidence="6">
    <location>
        <begin position="604"/>
        <end position="632"/>
    </location>
</feature>
<dbReference type="InterPro" id="IPR031703">
    <property type="entry name" value="Lipin_mid"/>
</dbReference>
<dbReference type="AlphaFoldDB" id="A0A7F5RBM4"/>
<feature type="compositionally biased region" description="Basic and acidic residues" evidence="6">
    <location>
        <begin position="385"/>
        <end position="398"/>
    </location>
</feature>
<dbReference type="EC" id="3.1.3.4" evidence="4"/>
<dbReference type="InterPro" id="IPR036412">
    <property type="entry name" value="HAD-like_sf"/>
</dbReference>
<dbReference type="Pfam" id="PF08235">
    <property type="entry name" value="LNS2"/>
    <property type="match status" value="1"/>
</dbReference>
<keyword evidence="9" id="KW-1185">Reference proteome</keyword>
<evidence type="ECO:0000313" key="12">
    <source>
        <dbReference type="RefSeq" id="XP_025833352.1"/>
    </source>
</evidence>
<dbReference type="Proteomes" id="UP000192223">
    <property type="component" value="Unplaced"/>
</dbReference>
<dbReference type="GO" id="GO:0005634">
    <property type="term" value="C:nucleus"/>
    <property type="evidence" value="ECO:0007669"/>
    <property type="project" value="TreeGrafter"/>
</dbReference>
<dbReference type="Pfam" id="PF04571">
    <property type="entry name" value="Lipin_N"/>
    <property type="match status" value="1"/>
</dbReference>
<protein>
    <recommendedName>
        <fullName evidence="4">phosphatidate phosphatase</fullName>
        <ecNumber evidence="4">3.1.3.4</ecNumber>
    </recommendedName>
</protein>
<evidence type="ECO:0000256" key="6">
    <source>
        <dbReference type="SAM" id="MobiDB-lite"/>
    </source>
</evidence>
<feature type="domain" description="LNS2/PITP" evidence="8">
    <location>
        <begin position="763"/>
        <end position="919"/>
    </location>
</feature>
<dbReference type="GO" id="GO:0003713">
    <property type="term" value="F:transcription coactivator activity"/>
    <property type="evidence" value="ECO:0007669"/>
    <property type="project" value="TreeGrafter"/>
</dbReference>
<dbReference type="GO" id="GO:0008195">
    <property type="term" value="F:phosphatidate phosphatase activity"/>
    <property type="evidence" value="ECO:0007669"/>
    <property type="project" value="UniProtKB-EC"/>
</dbReference>
<dbReference type="InterPro" id="IPR007651">
    <property type="entry name" value="Lipin_N"/>
</dbReference>
<accession>A0A7F5RBM4</accession>
<dbReference type="GeneID" id="112905356"/>
<keyword evidence="7" id="KW-1133">Transmembrane helix</keyword>
<dbReference type="OrthoDB" id="4567at2759"/>
<feature type="region of interest" description="Disordered" evidence="6">
    <location>
        <begin position="227"/>
        <end position="325"/>
    </location>
</feature>
<comment type="similarity">
    <text evidence="3">Belongs to the lipin family.</text>
</comment>
<gene>
    <name evidence="10 11 12" type="primary">LOC112905356</name>
</gene>
<dbReference type="SUPFAM" id="SSF56784">
    <property type="entry name" value="HAD-like"/>
    <property type="match status" value="1"/>
</dbReference>
<evidence type="ECO:0000313" key="10">
    <source>
        <dbReference type="RefSeq" id="XP_025833350.1"/>
    </source>
</evidence>
<dbReference type="InterPro" id="IPR031315">
    <property type="entry name" value="LNS2/PITP"/>
</dbReference>
<comment type="catalytic activity">
    <reaction evidence="1">
        <text>a 1,2-diacyl-sn-glycero-3-phosphate + H2O = a 1,2-diacyl-sn-glycerol + phosphate</text>
        <dbReference type="Rhea" id="RHEA:27429"/>
        <dbReference type="ChEBI" id="CHEBI:15377"/>
        <dbReference type="ChEBI" id="CHEBI:17815"/>
        <dbReference type="ChEBI" id="CHEBI:43474"/>
        <dbReference type="ChEBI" id="CHEBI:58608"/>
        <dbReference type="EC" id="3.1.3.4"/>
    </reaction>
    <physiologicalReaction direction="left-to-right" evidence="1">
        <dbReference type="Rhea" id="RHEA:27430"/>
    </physiologicalReaction>
</comment>
<dbReference type="InterPro" id="IPR026058">
    <property type="entry name" value="LIPIN"/>
</dbReference>
<keyword evidence="5" id="KW-0378">Hydrolase</keyword>
<dbReference type="GO" id="GO:0032869">
    <property type="term" value="P:cellular response to insulin stimulus"/>
    <property type="evidence" value="ECO:0007669"/>
    <property type="project" value="TreeGrafter"/>
</dbReference>
<keyword evidence="7" id="KW-0812">Transmembrane</keyword>
<feature type="compositionally biased region" description="Basic and acidic residues" evidence="6">
    <location>
        <begin position="504"/>
        <end position="515"/>
    </location>
</feature>
<feature type="compositionally biased region" description="Basic and acidic residues" evidence="6">
    <location>
        <begin position="607"/>
        <end position="624"/>
    </location>
</feature>
<feature type="region of interest" description="Disordered" evidence="6">
    <location>
        <begin position="385"/>
        <end position="427"/>
    </location>
</feature>
<evidence type="ECO:0000256" key="3">
    <source>
        <dbReference type="ARBA" id="ARBA00005476"/>
    </source>
</evidence>